<feature type="domain" description="Pectinesterase catalytic" evidence="6">
    <location>
        <begin position="9"/>
        <end position="122"/>
    </location>
</feature>
<comment type="similarity">
    <text evidence="2">Belongs to the pectinesterase family.</text>
</comment>
<accession>A0A7J6VKP1</accession>
<proteinExistence type="inferred from homology"/>
<feature type="non-terminal residue" evidence="7">
    <location>
        <position position="1"/>
    </location>
</feature>
<dbReference type="InterPro" id="IPR012334">
    <property type="entry name" value="Pectin_lyas_fold"/>
</dbReference>
<keyword evidence="5" id="KW-0063">Aspartyl esterase</keyword>
<organism evidence="7 8">
    <name type="scientific">Thalictrum thalictroides</name>
    <name type="common">Rue-anemone</name>
    <name type="synonym">Anemone thalictroides</name>
    <dbReference type="NCBI Taxonomy" id="46969"/>
    <lineage>
        <taxon>Eukaryota</taxon>
        <taxon>Viridiplantae</taxon>
        <taxon>Streptophyta</taxon>
        <taxon>Embryophyta</taxon>
        <taxon>Tracheophyta</taxon>
        <taxon>Spermatophyta</taxon>
        <taxon>Magnoliopsida</taxon>
        <taxon>Ranunculales</taxon>
        <taxon>Ranunculaceae</taxon>
        <taxon>Thalictroideae</taxon>
        <taxon>Thalictrum</taxon>
    </lineage>
</organism>
<dbReference type="Proteomes" id="UP000554482">
    <property type="component" value="Unassembled WGS sequence"/>
</dbReference>
<dbReference type="GO" id="GO:0030599">
    <property type="term" value="F:pectinesterase activity"/>
    <property type="evidence" value="ECO:0007669"/>
    <property type="project" value="UniProtKB-EC"/>
</dbReference>
<dbReference type="PANTHER" id="PTHR31321:SF126">
    <property type="entry name" value="PECTINESTERASE"/>
    <property type="match status" value="1"/>
</dbReference>
<dbReference type="PANTHER" id="PTHR31321">
    <property type="entry name" value="ACYL-COA THIOESTER HYDROLASE YBHC-RELATED"/>
    <property type="match status" value="1"/>
</dbReference>
<evidence type="ECO:0000313" key="7">
    <source>
        <dbReference type="EMBL" id="KAF5184902.1"/>
    </source>
</evidence>
<comment type="pathway">
    <text evidence="1">Glycan metabolism; pectin degradation; 2-dehydro-3-deoxy-D-gluconate from pectin: step 1/5.</text>
</comment>
<dbReference type="EMBL" id="JABWDY010031452">
    <property type="protein sequence ID" value="KAF5184902.1"/>
    <property type="molecule type" value="Genomic_DNA"/>
</dbReference>
<protein>
    <recommendedName>
        <fullName evidence="3">pectinesterase</fullName>
        <ecNumber evidence="3">3.1.1.11</ecNumber>
    </recommendedName>
</protein>
<sequence>NTELRSVAKSGYSFVAAHGMQSQTEDNGFTFVRCNLTGTGDMYLARTWKAAAKIVFAYSYLGPNINPAGWFNNKPELRNGNVFYGEYKCIGPGASKGKRAIAKMLTDAEAKPYLDKTYINGDKWLLPIPTI</sequence>
<evidence type="ECO:0000256" key="1">
    <source>
        <dbReference type="ARBA" id="ARBA00005184"/>
    </source>
</evidence>
<dbReference type="UniPathway" id="UPA00545">
    <property type="reaction ID" value="UER00823"/>
</dbReference>
<name>A0A7J6VKP1_THATH</name>
<dbReference type="EC" id="3.1.1.11" evidence="3"/>
<dbReference type="Pfam" id="PF01095">
    <property type="entry name" value="Pectinesterase"/>
    <property type="match status" value="1"/>
</dbReference>
<dbReference type="InterPro" id="IPR011050">
    <property type="entry name" value="Pectin_lyase_fold/virulence"/>
</dbReference>
<evidence type="ECO:0000256" key="2">
    <source>
        <dbReference type="ARBA" id="ARBA00008891"/>
    </source>
</evidence>
<evidence type="ECO:0000256" key="4">
    <source>
        <dbReference type="ARBA" id="ARBA00022801"/>
    </source>
</evidence>
<dbReference type="GO" id="GO:0045490">
    <property type="term" value="P:pectin catabolic process"/>
    <property type="evidence" value="ECO:0007669"/>
    <property type="project" value="UniProtKB-UniPathway"/>
</dbReference>
<keyword evidence="8" id="KW-1185">Reference proteome</keyword>
<dbReference type="GO" id="GO:0042545">
    <property type="term" value="P:cell wall modification"/>
    <property type="evidence" value="ECO:0007669"/>
    <property type="project" value="InterPro"/>
</dbReference>
<reference evidence="7 8" key="1">
    <citation type="submission" date="2020-06" db="EMBL/GenBank/DDBJ databases">
        <title>Transcriptomic and genomic resources for Thalictrum thalictroides and T. hernandezii: Facilitating candidate gene discovery in an emerging model plant lineage.</title>
        <authorList>
            <person name="Arias T."/>
            <person name="Riano-Pachon D.M."/>
            <person name="Di Stilio V.S."/>
        </authorList>
    </citation>
    <scope>NUCLEOTIDE SEQUENCE [LARGE SCALE GENOMIC DNA]</scope>
    <source>
        <strain evidence="8">cv. WT478/WT964</strain>
        <tissue evidence="7">Leaves</tissue>
    </source>
</reference>
<keyword evidence="4" id="KW-0378">Hydrolase</keyword>
<evidence type="ECO:0000256" key="5">
    <source>
        <dbReference type="ARBA" id="ARBA00023085"/>
    </source>
</evidence>
<evidence type="ECO:0000256" key="3">
    <source>
        <dbReference type="ARBA" id="ARBA00013229"/>
    </source>
</evidence>
<gene>
    <name evidence="7" type="ORF">FRX31_025514</name>
</gene>
<evidence type="ECO:0000259" key="6">
    <source>
        <dbReference type="Pfam" id="PF01095"/>
    </source>
</evidence>
<comment type="caution">
    <text evidence="7">The sequence shown here is derived from an EMBL/GenBank/DDBJ whole genome shotgun (WGS) entry which is preliminary data.</text>
</comment>
<evidence type="ECO:0000313" key="8">
    <source>
        <dbReference type="Proteomes" id="UP000554482"/>
    </source>
</evidence>
<dbReference type="SUPFAM" id="SSF51126">
    <property type="entry name" value="Pectin lyase-like"/>
    <property type="match status" value="1"/>
</dbReference>
<dbReference type="InterPro" id="IPR000070">
    <property type="entry name" value="Pectinesterase_cat"/>
</dbReference>
<dbReference type="AlphaFoldDB" id="A0A7J6VKP1"/>
<dbReference type="Gene3D" id="2.160.20.10">
    <property type="entry name" value="Single-stranded right-handed beta-helix, Pectin lyase-like"/>
    <property type="match status" value="1"/>
</dbReference>
<dbReference type="OrthoDB" id="994327at2759"/>